<comment type="similarity">
    <text evidence="1">Belongs to the acyl coenzyme A hydrolase family.</text>
</comment>
<evidence type="ECO:0000256" key="4">
    <source>
        <dbReference type="ARBA" id="ARBA00022946"/>
    </source>
</evidence>
<keyword evidence="7" id="KW-1185">Reference proteome</keyword>
<organism evidence="6 7">
    <name type="scientific">Owenia fusiformis</name>
    <name type="common">Polychaete worm</name>
    <dbReference type="NCBI Taxonomy" id="6347"/>
    <lineage>
        <taxon>Eukaryota</taxon>
        <taxon>Metazoa</taxon>
        <taxon>Spiralia</taxon>
        <taxon>Lophotrochozoa</taxon>
        <taxon>Annelida</taxon>
        <taxon>Polychaeta</taxon>
        <taxon>Sedentaria</taxon>
        <taxon>Canalipalpata</taxon>
        <taxon>Sabellida</taxon>
        <taxon>Oweniida</taxon>
        <taxon>Oweniidae</taxon>
        <taxon>Owenia</taxon>
    </lineage>
</organism>
<dbReference type="GO" id="GO:0005739">
    <property type="term" value="C:mitochondrion"/>
    <property type="evidence" value="ECO:0007669"/>
    <property type="project" value="TreeGrafter"/>
</dbReference>
<dbReference type="PANTHER" id="PTHR12655">
    <property type="entry name" value="ACYL-COA THIOESTERASE"/>
    <property type="match status" value="1"/>
</dbReference>
<evidence type="ECO:0000256" key="2">
    <source>
        <dbReference type="ARBA" id="ARBA00022737"/>
    </source>
</evidence>
<dbReference type="GO" id="GO:0006637">
    <property type="term" value="P:acyl-CoA metabolic process"/>
    <property type="evidence" value="ECO:0007669"/>
    <property type="project" value="TreeGrafter"/>
</dbReference>
<evidence type="ECO:0000256" key="1">
    <source>
        <dbReference type="ARBA" id="ARBA00010458"/>
    </source>
</evidence>
<dbReference type="OrthoDB" id="331699at2759"/>
<comment type="caution">
    <text evidence="6">The sequence shown here is derived from an EMBL/GenBank/DDBJ whole genome shotgun (WGS) entry which is preliminary data.</text>
</comment>
<dbReference type="Proteomes" id="UP000749559">
    <property type="component" value="Unassembled WGS sequence"/>
</dbReference>
<dbReference type="PANTHER" id="PTHR12655:SF0">
    <property type="entry name" value="ACYL-COENZYME A THIOESTERASE 9, MITOCHONDRIAL"/>
    <property type="match status" value="1"/>
</dbReference>
<evidence type="ECO:0000313" key="6">
    <source>
        <dbReference type="EMBL" id="CAH1781658.1"/>
    </source>
</evidence>
<reference evidence="6" key="1">
    <citation type="submission" date="2022-03" db="EMBL/GenBank/DDBJ databases">
        <authorList>
            <person name="Martin C."/>
        </authorList>
    </citation>
    <scope>NUCLEOTIDE SEQUENCE</scope>
</reference>
<dbReference type="PROSITE" id="PS51770">
    <property type="entry name" value="HOTDOG_ACOT"/>
    <property type="match status" value="2"/>
</dbReference>
<dbReference type="Gene3D" id="3.10.129.10">
    <property type="entry name" value="Hotdog Thioesterase"/>
    <property type="match status" value="2"/>
</dbReference>
<evidence type="ECO:0000313" key="7">
    <source>
        <dbReference type="Proteomes" id="UP000749559"/>
    </source>
</evidence>
<name>A0A8J1UD63_OWEFU</name>
<gene>
    <name evidence="6" type="ORF">OFUS_LOCUS8214</name>
</gene>
<feature type="domain" description="HotDog ACOT-type" evidence="5">
    <location>
        <begin position="93"/>
        <end position="213"/>
    </location>
</feature>
<evidence type="ECO:0000259" key="5">
    <source>
        <dbReference type="PROSITE" id="PS51770"/>
    </source>
</evidence>
<dbReference type="CDD" id="cd03442">
    <property type="entry name" value="BFIT_BACH"/>
    <property type="match status" value="2"/>
</dbReference>
<keyword evidence="3" id="KW-0378">Hydrolase</keyword>
<dbReference type="EMBL" id="CAIIXF020000004">
    <property type="protein sequence ID" value="CAH1781658.1"/>
    <property type="molecule type" value="Genomic_DNA"/>
</dbReference>
<dbReference type="SUPFAM" id="SSF54637">
    <property type="entry name" value="Thioesterase/thiol ester dehydrase-isomerase"/>
    <property type="match status" value="2"/>
</dbReference>
<keyword evidence="4" id="KW-0809">Transit peptide</keyword>
<keyword evidence="2" id="KW-0677">Repeat</keyword>
<sequence>MSSTRSFEYFRLFSRLKLFQPVCLRCHIHRRTLSQDSNAIMTIQQVRDNMKDILGAQKFYSKDPSAPSKPAIDASTIESQNALPSRRIADSENESYIELSQDDVREKYLTWLKTIRFGRILEDLDTFAVWTSFKHNSQPWRKISCVTALVDRIEMRGVLQTLRNDGDIKMKGRVTWAGTSSMEVTMNLQQEHSTNNWVDFLEAKFLMVARDPVRQRKAFVNPLVPEGEEEQKLYDLGAKCNAARHQTKIQALDKTPPNEEEVKIVHDFFLQTLDPGQTTFKVRVLPPNSTWMENALLKSVILCQPEERNLYNKIFGGFLMRKAYEVGWMNAYTYSKSLPLITTAVDDISFQRSVELGSLLFLSSQVVYTNGPHMQIKVRAEVFDPVSGTRFTTNTFHFTLSATNGPVPSVVPKTYAEAMLYLDGKRHYEAKQ</sequence>
<dbReference type="InterPro" id="IPR029069">
    <property type="entry name" value="HotDog_dom_sf"/>
</dbReference>
<feature type="domain" description="HotDog ACOT-type" evidence="5">
    <location>
        <begin position="293"/>
        <end position="406"/>
    </location>
</feature>
<dbReference type="InterPro" id="IPR033120">
    <property type="entry name" value="HOTDOG_ACOT"/>
</dbReference>
<accession>A0A8J1UD63</accession>
<proteinExistence type="inferred from homology"/>
<dbReference type="GO" id="GO:0047617">
    <property type="term" value="F:fatty acyl-CoA hydrolase activity"/>
    <property type="evidence" value="ECO:0007669"/>
    <property type="project" value="TreeGrafter"/>
</dbReference>
<dbReference type="EMBL" id="CAIIXF020000004">
    <property type="protein sequence ID" value="CAH1781657.1"/>
    <property type="molecule type" value="Genomic_DNA"/>
</dbReference>
<evidence type="ECO:0000256" key="3">
    <source>
        <dbReference type="ARBA" id="ARBA00022801"/>
    </source>
</evidence>
<dbReference type="AlphaFoldDB" id="A0A8J1UD63"/>
<dbReference type="FunFam" id="3.10.129.10:FF:000012">
    <property type="entry name" value="Acyl-coenzyme A thioesterase 9, mitochondrial"/>
    <property type="match status" value="1"/>
</dbReference>
<protein>
    <recommendedName>
        <fullName evidence="5">HotDog ACOT-type domain-containing protein</fullName>
    </recommendedName>
</protein>